<accession>A0A4U1JPL6</accession>
<comment type="caution">
    <text evidence="2">The sequence shown here is derived from an EMBL/GenBank/DDBJ whole genome shotgun (WGS) entry which is preliminary data.</text>
</comment>
<dbReference type="OrthoDB" id="9967426at2"/>
<reference evidence="2 3" key="1">
    <citation type="submission" date="2019-04" db="EMBL/GenBank/DDBJ databases">
        <title>Draft Whole-Genome sequence of the purple photosynthetic bacterium Rhodobacter capsulatus SP108 with an indigenous class A beta-lactamase.</title>
        <authorList>
            <person name="Robertson S."/>
            <person name="Meyer T.E."/>
            <person name="Kyndt J.A."/>
        </authorList>
    </citation>
    <scope>NUCLEOTIDE SEQUENCE [LARGE SCALE GENOMIC DNA]</scope>
    <source>
        <strain evidence="2 3">SP108</strain>
    </source>
</reference>
<evidence type="ECO:0000313" key="3">
    <source>
        <dbReference type="Proteomes" id="UP000310597"/>
    </source>
</evidence>
<dbReference type="EMBL" id="SWJZ01000050">
    <property type="protein sequence ID" value="TKD17957.1"/>
    <property type="molecule type" value="Genomic_DNA"/>
</dbReference>
<feature type="compositionally biased region" description="Low complexity" evidence="1">
    <location>
        <begin position="49"/>
        <end position="66"/>
    </location>
</feature>
<gene>
    <name evidence="2" type="ORF">FBT96_12500</name>
</gene>
<dbReference type="AlphaFoldDB" id="A0A4U1JPL6"/>
<protein>
    <submittedName>
        <fullName evidence="2">Uncharacterized protein</fullName>
    </submittedName>
</protein>
<name>A0A4U1JPL6_RHOCA</name>
<dbReference type="RefSeq" id="WP_136907123.1">
    <property type="nucleotide sequence ID" value="NZ_SWJZ01000050.1"/>
</dbReference>
<evidence type="ECO:0000256" key="1">
    <source>
        <dbReference type="SAM" id="MobiDB-lite"/>
    </source>
</evidence>
<evidence type="ECO:0000313" key="2">
    <source>
        <dbReference type="EMBL" id="TKD17957.1"/>
    </source>
</evidence>
<feature type="region of interest" description="Disordered" evidence="1">
    <location>
        <begin position="27"/>
        <end position="66"/>
    </location>
</feature>
<dbReference type="Proteomes" id="UP000310597">
    <property type="component" value="Unassembled WGS sequence"/>
</dbReference>
<sequence length="66" mass="6627">MTQPTKGGSYLRDPDTGALICLTNSEAPVADATPPSAAEEVQGGLSTETVADTIPAATAAPTRKGR</sequence>
<proteinExistence type="predicted"/>
<organism evidence="2 3">
    <name type="scientific">Rhodobacter capsulatus</name>
    <name type="common">Rhodopseudomonas capsulata</name>
    <dbReference type="NCBI Taxonomy" id="1061"/>
    <lineage>
        <taxon>Bacteria</taxon>
        <taxon>Pseudomonadati</taxon>
        <taxon>Pseudomonadota</taxon>
        <taxon>Alphaproteobacteria</taxon>
        <taxon>Rhodobacterales</taxon>
        <taxon>Rhodobacter group</taxon>
        <taxon>Rhodobacter</taxon>
    </lineage>
</organism>